<accession>A0A2P7V1U8</accession>
<dbReference type="Proteomes" id="UP000240419">
    <property type="component" value="Unassembled WGS sequence"/>
</dbReference>
<proteinExistence type="predicted"/>
<sequence length="169" mass="19761">MDALQAREKDKFLSCLEIIKELSTSDFETYSIVKNTETGEHYLHYFLSHINLSEGGRKDDYDHFLPIESDDILGIMFGEQPYQFPENWRSSYLRSGNDNRLIPFDPSENFDLDEAAVAELAMLEKLEQYKEQMMNADNLSAEEREELTKQYFAELDKILKKPLSRPFQG</sequence>
<evidence type="ECO:0000313" key="1">
    <source>
        <dbReference type="EMBL" id="PSJ93194.1"/>
    </source>
</evidence>
<dbReference type="AlphaFoldDB" id="A0A2P7V1U8"/>
<protein>
    <submittedName>
        <fullName evidence="1">Uncharacterized protein</fullName>
    </submittedName>
</protein>
<dbReference type="EMBL" id="PXZM01000030">
    <property type="protein sequence ID" value="PSJ93194.1"/>
    <property type="molecule type" value="Genomic_DNA"/>
</dbReference>
<dbReference type="RefSeq" id="WP_106840250.1">
    <property type="nucleotide sequence ID" value="NZ_JBCNIW010000039.1"/>
</dbReference>
<organism evidence="1 2">
    <name type="scientific">Brevibacillus fortis</name>
    <dbReference type="NCBI Taxonomy" id="2126352"/>
    <lineage>
        <taxon>Bacteria</taxon>
        <taxon>Bacillati</taxon>
        <taxon>Bacillota</taxon>
        <taxon>Bacilli</taxon>
        <taxon>Bacillales</taxon>
        <taxon>Paenibacillaceae</taxon>
        <taxon>Brevibacillus</taxon>
    </lineage>
</organism>
<evidence type="ECO:0000313" key="2">
    <source>
        <dbReference type="Proteomes" id="UP000240419"/>
    </source>
</evidence>
<gene>
    <name evidence="1" type="ORF">C7R93_18750</name>
</gene>
<name>A0A2P7V1U8_9BACL</name>
<dbReference type="OrthoDB" id="2596091at2"/>
<reference evidence="1 2" key="1">
    <citation type="submission" date="2018-03" db="EMBL/GenBank/DDBJ databases">
        <title>Brevisbacillus phylogenomics.</title>
        <authorList>
            <person name="Dunlap C."/>
        </authorList>
    </citation>
    <scope>NUCLEOTIDE SEQUENCE [LARGE SCALE GENOMIC DNA]</scope>
    <source>
        <strain evidence="1 2">NRRL NRS-1210</strain>
    </source>
</reference>
<comment type="caution">
    <text evidence="1">The sequence shown here is derived from an EMBL/GenBank/DDBJ whole genome shotgun (WGS) entry which is preliminary data.</text>
</comment>
<keyword evidence="2" id="KW-1185">Reference proteome</keyword>